<name>A0A562RJP3_9BURK</name>
<proteinExistence type="predicted"/>
<evidence type="ECO:0000313" key="3">
    <source>
        <dbReference type="Proteomes" id="UP000318431"/>
    </source>
</evidence>
<feature type="region of interest" description="Disordered" evidence="1">
    <location>
        <begin position="1"/>
        <end position="21"/>
    </location>
</feature>
<sequence length="120" mass="12345">MTPMLSMRAPTESDGTGGIAGNPEALGAMRLALEDAMATGCGTVQALSPNGSPLILVFIRDRDMGALRCDSNDATTASAAANDHVAAQALRSWIATHLPGASLGPAYQDAQLVPRRPLTD</sequence>
<gene>
    <name evidence="2" type="ORF">IP91_00349</name>
</gene>
<comment type="caution">
    <text evidence="2">The sequence shown here is derived from an EMBL/GenBank/DDBJ whole genome shotgun (WGS) entry which is preliminary data.</text>
</comment>
<protein>
    <submittedName>
        <fullName evidence="2">Uncharacterized protein</fullName>
    </submittedName>
</protein>
<evidence type="ECO:0000256" key="1">
    <source>
        <dbReference type="SAM" id="MobiDB-lite"/>
    </source>
</evidence>
<keyword evidence="3" id="KW-1185">Reference proteome</keyword>
<dbReference type="Proteomes" id="UP000318431">
    <property type="component" value="Unassembled WGS sequence"/>
</dbReference>
<dbReference type="AlphaFoldDB" id="A0A562RJP3"/>
<evidence type="ECO:0000313" key="2">
    <source>
        <dbReference type="EMBL" id="TWI69282.1"/>
    </source>
</evidence>
<accession>A0A562RJP3</accession>
<dbReference type="EMBL" id="VLLB01000001">
    <property type="protein sequence ID" value="TWI69282.1"/>
    <property type="molecule type" value="Genomic_DNA"/>
</dbReference>
<organism evidence="2 3">
    <name type="scientific">Pseudoduganella lurida</name>
    <dbReference type="NCBI Taxonomy" id="1036180"/>
    <lineage>
        <taxon>Bacteria</taxon>
        <taxon>Pseudomonadati</taxon>
        <taxon>Pseudomonadota</taxon>
        <taxon>Betaproteobacteria</taxon>
        <taxon>Burkholderiales</taxon>
        <taxon>Oxalobacteraceae</taxon>
        <taxon>Telluria group</taxon>
        <taxon>Pseudoduganella</taxon>
    </lineage>
</organism>
<reference evidence="2 3" key="1">
    <citation type="journal article" date="2015" name="Stand. Genomic Sci.">
        <title>Genomic Encyclopedia of Bacterial and Archaeal Type Strains, Phase III: the genomes of soil and plant-associated and newly described type strains.</title>
        <authorList>
            <person name="Whitman W.B."/>
            <person name="Woyke T."/>
            <person name="Klenk H.P."/>
            <person name="Zhou Y."/>
            <person name="Lilburn T.G."/>
            <person name="Beck B.J."/>
            <person name="De Vos P."/>
            <person name="Vandamme P."/>
            <person name="Eisen J.A."/>
            <person name="Garrity G."/>
            <person name="Hugenholtz P."/>
            <person name="Kyrpides N.C."/>
        </authorList>
    </citation>
    <scope>NUCLEOTIDE SEQUENCE [LARGE SCALE GENOMIC DNA]</scope>
    <source>
        <strain evidence="2 3">CGMCC 1.10822</strain>
    </source>
</reference>